<organism evidence="1 2">
    <name type="scientific">Burkholderia phage Maja</name>
    <dbReference type="NCBI Taxonomy" id="2767571"/>
    <lineage>
        <taxon>Viruses</taxon>
        <taxon>Duplodnaviria</taxon>
        <taxon>Heunggongvirae</taxon>
        <taxon>Uroviricota</taxon>
        <taxon>Caudoviricetes</taxon>
        <taxon>Lindbergviridae</taxon>
        <taxon>Gladiolivirus</taxon>
        <taxon>Gladiolivirus maja</taxon>
    </lineage>
</organism>
<keyword evidence="1" id="KW-0347">Helicase</keyword>
<evidence type="ECO:0000313" key="1">
    <source>
        <dbReference type="EMBL" id="QOV06267.1"/>
    </source>
</evidence>
<keyword evidence="1" id="KW-0547">Nucleotide-binding</keyword>
<proteinExistence type="predicted"/>
<evidence type="ECO:0000313" key="2">
    <source>
        <dbReference type="Proteomes" id="UP000593952"/>
    </source>
</evidence>
<reference evidence="1 2" key="1">
    <citation type="submission" date="2020-07" db="EMBL/GenBank/DDBJ databases">
        <title>Complete genome sequence of Burkholderia gladioli phage Maja.</title>
        <authorList>
            <person name="Yu Z."/>
            <person name="Yao G.W."/>
            <person name="Guadalupe Vizoso-Pinto M."/>
            <person name="Sun L."/>
            <person name="Le T."/>
            <person name="Gonzalez C."/>
            <person name="Young R."/>
            <person name="Liu M."/>
        </authorList>
    </citation>
    <scope>NUCLEOTIDE SEQUENCE [LARGE SCALE GENOMIC DNA]</scope>
</reference>
<name>A0A7S6U099_9CAUD</name>
<keyword evidence="1" id="KW-0378">Hydrolase</keyword>
<keyword evidence="2" id="KW-1185">Reference proteome</keyword>
<dbReference type="EMBL" id="MT708549">
    <property type="protein sequence ID" value="QOV06267.1"/>
    <property type="molecule type" value="Genomic_DNA"/>
</dbReference>
<keyword evidence="1" id="KW-0067">ATP-binding</keyword>
<protein>
    <submittedName>
        <fullName evidence="1">DNA helicase</fullName>
    </submittedName>
</protein>
<gene>
    <name evidence="1" type="ORF">CPT_Maja_047</name>
</gene>
<accession>A0A7S6U099</accession>
<dbReference type="GO" id="GO:0004386">
    <property type="term" value="F:helicase activity"/>
    <property type="evidence" value="ECO:0007669"/>
    <property type="project" value="UniProtKB-KW"/>
</dbReference>
<sequence length="143" mass="16454">MARKKEQLLYDRFKDKAENRLLFHRIENLMMNGMPDMIVQNRRGVTAWVENKAIDAWPVRASTIPLRSAFQKGQLSFLRECISWSGNAFVLLRVGKGIGAEYYLLDPNQALDCMSRAYLIERACFAGGLDAIVTYLENLKYED</sequence>
<dbReference type="Proteomes" id="UP000593952">
    <property type="component" value="Segment"/>
</dbReference>